<sequence length="144" mass="16090">MENLLISSCLLGVNCKYNGKNNYLPLTERLKSDYHLIPVCAEIFGGLPIPRIPSERSGSTVINKQGEDVTENFVRGAEEVLRLARFFDCKTALLKERSPSCGYGEIYDGTFSGRTISGNGVLSDLLRKEGIRIYRESDIQKLLK</sequence>
<dbReference type="Proteomes" id="UP001652442">
    <property type="component" value="Unassembled WGS sequence"/>
</dbReference>
<dbReference type="InterPro" id="IPR007553">
    <property type="entry name" value="2-thiour_desulf"/>
</dbReference>
<evidence type="ECO:0000313" key="2">
    <source>
        <dbReference type="Proteomes" id="UP001652442"/>
    </source>
</evidence>
<gene>
    <name evidence="1" type="ORF">OCV88_04855</name>
</gene>
<dbReference type="PANTHER" id="PTHR30087:SF1">
    <property type="entry name" value="HYPOTHETICAL CYTOSOLIC PROTEIN"/>
    <property type="match status" value="1"/>
</dbReference>
<dbReference type="PANTHER" id="PTHR30087">
    <property type="entry name" value="INNER MEMBRANE PROTEIN"/>
    <property type="match status" value="1"/>
</dbReference>
<name>A0ABT2TJH1_9FIRM</name>
<organism evidence="1 2">
    <name type="scientific">Brotonthovivens ammoniilytica</name>
    <dbReference type="NCBI Taxonomy" id="2981725"/>
    <lineage>
        <taxon>Bacteria</taxon>
        <taxon>Bacillati</taxon>
        <taxon>Bacillota</taxon>
        <taxon>Clostridia</taxon>
        <taxon>Lachnospirales</taxon>
        <taxon>Lachnospiraceae</taxon>
        <taxon>Brotonthovivens</taxon>
    </lineage>
</organism>
<dbReference type="RefSeq" id="WP_158424458.1">
    <property type="nucleotide sequence ID" value="NZ_JAOQJQ010000002.1"/>
</dbReference>
<protein>
    <submittedName>
        <fullName evidence="1">DUF523 domain-containing protein</fullName>
    </submittedName>
</protein>
<comment type="caution">
    <text evidence="1">The sequence shown here is derived from an EMBL/GenBank/DDBJ whole genome shotgun (WGS) entry which is preliminary data.</text>
</comment>
<evidence type="ECO:0000313" key="1">
    <source>
        <dbReference type="EMBL" id="MCU6761669.1"/>
    </source>
</evidence>
<dbReference type="Pfam" id="PF04463">
    <property type="entry name" value="2-thiour_desulf"/>
    <property type="match status" value="1"/>
</dbReference>
<accession>A0ABT2TJH1</accession>
<reference evidence="1 2" key="1">
    <citation type="journal article" date="2021" name="ISME Commun">
        <title>Automated analysis of genomic sequences facilitates high-throughput and comprehensive description of bacteria.</title>
        <authorList>
            <person name="Hitch T.C.A."/>
        </authorList>
    </citation>
    <scope>NUCLEOTIDE SEQUENCE [LARGE SCALE GENOMIC DNA]</scope>
    <source>
        <strain evidence="1 2">Sanger_109</strain>
    </source>
</reference>
<proteinExistence type="predicted"/>
<keyword evidence="2" id="KW-1185">Reference proteome</keyword>
<dbReference type="EMBL" id="JAOQJQ010000002">
    <property type="protein sequence ID" value="MCU6761669.1"/>
    <property type="molecule type" value="Genomic_DNA"/>
</dbReference>